<dbReference type="HOGENOM" id="CLU_3034344_0_0_1"/>
<dbReference type="AlphaFoldDB" id="G0P2S4"/>
<dbReference type="Proteomes" id="UP000008068">
    <property type="component" value="Unassembled WGS sequence"/>
</dbReference>
<evidence type="ECO:0000313" key="3">
    <source>
        <dbReference type="Proteomes" id="UP000008068"/>
    </source>
</evidence>
<dbReference type="InParanoid" id="G0P2S4"/>
<evidence type="ECO:0000256" key="1">
    <source>
        <dbReference type="SAM" id="MobiDB-lite"/>
    </source>
</evidence>
<feature type="compositionally biased region" description="Basic and acidic residues" evidence="1">
    <location>
        <begin position="14"/>
        <end position="31"/>
    </location>
</feature>
<organism evidence="3">
    <name type="scientific">Caenorhabditis brenneri</name>
    <name type="common">Nematode worm</name>
    <dbReference type="NCBI Taxonomy" id="135651"/>
    <lineage>
        <taxon>Eukaryota</taxon>
        <taxon>Metazoa</taxon>
        <taxon>Ecdysozoa</taxon>
        <taxon>Nematoda</taxon>
        <taxon>Chromadorea</taxon>
        <taxon>Rhabditida</taxon>
        <taxon>Rhabditina</taxon>
        <taxon>Rhabditomorpha</taxon>
        <taxon>Rhabditoidea</taxon>
        <taxon>Rhabditidae</taxon>
        <taxon>Peloderinae</taxon>
        <taxon>Caenorhabditis</taxon>
    </lineage>
</organism>
<keyword evidence="3" id="KW-1185">Reference proteome</keyword>
<reference evidence="3" key="1">
    <citation type="submission" date="2011-07" db="EMBL/GenBank/DDBJ databases">
        <authorList>
            <consortium name="Caenorhabditis brenneri Sequencing and Analysis Consortium"/>
            <person name="Wilson R.K."/>
        </authorList>
    </citation>
    <scope>NUCLEOTIDE SEQUENCE [LARGE SCALE GENOMIC DNA]</scope>
    <source>
        <strain evidence="3">PB2801</strain>
    </source>
</reference>
<feature type="region of interest" description="Disordered" evidence="1">
    <location>
        <begin position="1"/>
        <end position="41"/>
    </location>
</feature>
<gene>
    <name evidence="2" type="ORF">CAEBREN_03184</name>
</gene>
<evidence type="ECO:0000313" key="2">
    <source>
        <dbReference type="EMBL" id="EGT43377.1"/>
    </source>
</evidence>
<dbReference type="EMBL" id="GL380030">
    <property type="protein sequence ID" value="EGT43377.1"/>
    <property type="molecule type" value="Genomic_DNA"/>
</dbReference>
<protein>
    <submittedName>
        <fullName evidence="2">Uncharacterized protein</fullName>
    </submittedName>
</protein>
<proteinExistence type="predicted"/>
<accession>G0P2S4</accession>
<name>G0P2S4_CAEBE</name>
<sequence>MKIHGKCAKSSSGNREKRSLMDSESADRKQEPLLQAGMEETTETKFAATAKFVLV</sequence>